<organism evidence="1 2">
    <name type="scientific">Owenia fusiformis</name>
    <name type="common">Polychaete worm</name>
    <dbReference type="NCBI Taxonomy" id="6347"/>
    <lineage>
        <taxon>Eukaryota</taxon>
        <taxon>Metazoa</taxon>
        <taxon>Spiralia</taxon>
        <taxon>Lophotrochozoa</taxon>
        <taxon>Annelida</taxon>
        <taxon>Polychaeta</taxon>
        <taxon>Sedentaria</taxon>
        <taxon>Canalipalpata</taxon>
        <taxon>Sabellida</taxon>
        <taxon>Oweniida</taxon>
        <taxon>Oweniidae</taxon>
        <taxon>Owenia</taxon>
    </lineage>
</organism>
<proteinExistence type="predicted"/>
<dbReference type="PANTHER" id="PTHR15394">
    <property type="entry name" value="SERINE HYDROLASE RBBP9"/>
    <property type="match status" value="1"/>
</dbReference>
<keyword evidence="2" id="KW-1185">Reference proteome</keyword>
<reference evidence="1" key="1">
    <citation type="submission" date="2022-03" db="EMBL/GenBank/DDBJ databases">
        <authorList>
            <person name="Martin C."/>
        </authorList>
    </citation>
    <scope>NUCLEOTIDE SEQUENCE</scope>
</reference>
<gene>
    <name evidence="1" type="ORF">OFUS_LOCUS1994</name>
</gene>
<dbReference type="Pfam" id="PF06821">
    <property type="entry name" value="Ser_hydrolase"/>
    <property type="match status" value="1"/>
</dbReference>
<dbReference type="EMBL" id="CAIIXF020000001">
    <property type="protein sequence ID" value="CAH1774559.1"/>
    <property type="molecule type" value="Genomic_DNA"/>
</dbReference>
<dbReference type="Proteomes" id="UP000749559">
    <property type="component" value="Unassembled WGS sequence"/>
</dbReference>
<dbReference type="SUPFAM" id="SSF53474">
    <property type="entry name" value="alpha/beta-Hydrolases"/>
    <property type="match status" value="1"/>
</dbReference>
<comment type="caution">
    <text evidence="1">The sequence shown here is derived from an EMBL/GenBank/DDBJ whole genome shotgun (WGS) entry which is preliminary data.</text>
</comment>
<dbReference type="Gene3D" id="3.40.50.1820">
    <property type="entry name" value="alpha/beta hydrolase"/>
    <property type="match status" value="1"/>
</dbReference>
<dbReference type="PANTHER" id="PTHR15394:SF3">
    <property type="entry name" value="SERINE HYDROLASE RBBP9"/>
    <property type="match status" value="1"/>
</dbReference>
<evidence type="ECO:0000313" key="1">
    <source>
        <dbReference type="EMBL" id="CAH1774559.1"/>
    </source>
</evidence>
<dbReference type="OrthoDB" id="2369073at2759"/>
<dbReference type="InterPro" id="IPR029058">
    <property type="entry name" value="AB_hydrolase_fold"/>
</dbReference>
<protein>
    <recommendedName>
        <fullName evidence="3">Hydrolase RBBP9</fullName>
    </recommendedName>
</protein>
<evidence type="ECO:0000313" key="2">
    <source>
        <dbReference type="Proteomes" id="UP000749559"/>
    </source>
</evidence>
<dbReference type="AlphaFoldDB" id="A0A8S4N168"/>
<sequence>MSSCGDAGVKVVIMPGNGAAADVEYCNFYAWLREKIHKETSARCILKNIPDPYKAREKIWIPFMHDQMKCDENSIIVGHSSGAVAAMRYCETYKVKGVILVSAYISDLGEPSEAVSGYFSRDWNWDAMKENCNLWIQFASKDDPLVPIAEQRQVAESLGTEFHEFTDKGHFMDDELPELFEVLKKHV</sequence>
<dbReference type="InterPro" id="IPR010662">
    <property type="entry name" value="RBBP9/YdeN"/>
</dbReference>
<evidence type="ECO:0008006" key="3">
    <source>
        <dbReference type="Google" id="ProtNLM"/>
    </source>
</evidence>
<dbReference type="GO" id="GO:0016787">
    <property type="term" value="F:hydrolase activity"/>
    <property type="evidence" value="ECO:0007669"/>
    <property type="project" value="InterPro"/>
</dbReference>
<name>A0A8S4N168_OWEFU</name>
<accession>A0A8S4N168</accession>